<keyword evidence="6 9" id="KW-0648">Protein biosynthesis</keyword>
<keyword evidence="4 9" id="KW-0862">Zinc</keyword>
<gene>
    <name evidence="9" type="primary">cysS</name>
    <name evidence="11" type="ORF">NAS2_1109</name>
</gene>
<comment type="subcellular location">
    <subcellularLocation>
        <location evidence="9">Cytoplasm</location>
    </subcellularLocation>
</comment>
<keyword evidence="12" id="KW-1185">Reference proteome</keyword>
<evidence type="ECO:0000256" key="6">
    <source>
        <dbReference type="ARBA" id="ARBA00022917"/>
    </source>
</evidence>
<reference evidence="11 12" key="1">
    <citation type="journal article" date="2019" name="ISME J.">
        <title>Isolation and characterization of a thermophilic sulfur- and iron-reducing thaumarchaeote from a terrestrial acidic hot spring.</title>
        <authorList>
            <person name="Kato S."/>
            <person name="Itoh T."/>
            <person name="Yuki M."/>
            <person name="Nagamori M."/>
            <person name="Ohnishi M."/>
            <person name="Uematsu K."/>
            <person name="Suzuki K."/>
            <person name="Takashina T."/>
            <person name="Ohkuma M."/>
        </authorList>
    </citation>
    <scope>NUCLEOTIDE SEQUENCE [LARGE SCALE GENOMIC DNA]</scope>
    <source>
        <strain evidence="11 12">NAS-02</strain>
    </source>
</reference>
<keyword evidence="1 9" id="KW-0436">Ligase</keyword>
<feature type="binding site" evidence="9">
    <location>
        <position position="23"/>
    </location>
    <ligand>
        <name>Zn(2+)</name>
        <dbReference type="ChEBI" id="CHEBI:29105"/>
    </ligand>
</feature>
<dbReference type="PANTHER" id="PTHR10890:SF3">
    <property type="entry name" value="CYSTEINE--TRNA LIGASE, CYTOPLASMIC"/>
    <property type="match status" value="1"/>
</dbReference>
<feature type="binding site" evidence="9">
    <location>
        <position position="227"/>
    </location>
    <ligand>
        <name>Zn(2+)</name>
        <dbReference type="ChEBI" id="CHEBI:29105"/>
    </ligand>
</feature>
<dbReference type="EC" id="6.1.1.16" evidence="9"/>
<name>A0A4P2VNH5_9ARCH</name>
<evidence type="ECO:0000256" key="9">
    <source>
        <dbReference type="HAMAP-Rule" id="MF_00041"/>
    </source>
</evidence>
<dbReference type="Proteomes" id="UP000509448">
    <property type="component" value="Chromosome"/>
</dbReference>
<keyword evidence="3 9" id="KW-0547">Nucleotide-binding</keyword>
<dbReference type="KEGG" id="ccai:NAS2_1109"/>
<feature type="short sequence motif" description="'HIGH' region" evidence="9">
    <location>
        <begin position="25"/>
        <end position="35"/>
    </location>
</feature>
<keyword evidence="9" id="KW-0963">Cytoplasm</keyword>
<dbReference type="SUPFAM" id="SSF47323">
    <property type="entry name" value="Anticodon-binding domain of a subclass of class I aminoacyl-tRNA synthetases"/>
    <property type="match status" value="1"/>
</dbReference>
<dbReference type="SUPFAM" id="SSF52374">
    <property type="entry name" value="Nucleotidylyl transferase"/>
    <property type="match status" value="1"/>
</dbReference>
<dbReference type="PANTHER" id="PTHR10890">
    <property type="entry name" value="CYSTEINYL-TRNA SYNTHETASE"/>
    <property type="match status" value="1"/>
</dbReference>
<dbReference type="InterPro" id="IPR015803">
    <property type="entry name" value="Cys-tRNA-ligase"/>
</dbReference>
<evidence type="ECO:0000256" key="3">
    <source>
        <dbReference type="ARBA" id="ARBA00022741"/>
    </source>
</evidence>
<accession>A0A4P2VNH5</accession>
<dbReference type="AlphaFoldDB" id="A0A4P2VNH5"/>
<protein>
    <recommendedName>
        <fullName evidence="9">Cysteine--tRNA ligase</fullName>
        <ecNumber evidence="9">6.1.1.16</ecNumber>
    </recommendedName>
    <alternativeName>
        <fullName evidence="9">Cysteinyl-tRNA synthetase</fullName>
        <shortName evidence="9">CysRS</shortName>
    </alternativeName>
</protein>
<dbReference type="Gene3D" id="1.20.120.1910">
    <property type="entry name" value="Cysteine-tRNA ligase, C-terminal anti-codon recognition domain"/>
    <property type="match status" value="1"/>
</dbReference>
<dbReference type="InterPro" id="IPR014729">
    <property type="entry name" value="Rossmann-like_a/b/a_fold"/>
</dbReference>
<organism evidence="11 12">
    <name type="scientific">Conexivisphaera calida</name>
    <dbReference type="NCBI Taxonomy" id="1874277"/>
    <lineage>
        <taxon>Archaea</taxon>
        <taxon>Nitrososphaerota</taxon>
        <taxon>Conexivisphaeria</taxon>
        <taxon>Conexivisphaerales</taxon>
        <taxon>Conexivisphaeraceae</taxon>
        <taxon>Conexivisphaera</taxon>
    </lineage>
</organism>
<dbReference type="Gene3D" id="3.40.50.620">
    <property type="entry name" value="HUPs"/>
    <property type="match status" value="1"/>
</dbReference>
<keyword evidence="2 9" id="KW-0479">Metal-binding</keyword>
<proteinExistence type="inferred from homology"/>
<dbReference type="EMBL" id="AP018732">
    <property type="protein sequence ID" value="BBE42498.1"/>
    <property type="molecule type" value="Genomic_DNA"/>
</dbReference>
<evidence type="ECO:0000256" key="4">
    <source>
        <dbReference type="ARBA" id="ARBA00022833"/>
    </source>
</evidence>
<sequence length="462" mass="52560">MSDTLSGAPVEFTAPRELRMYVCGLTVYDYAHIGHARTMLVFDVLHRMAISKGFSIRYLQNFTDIDDKIIDRASKAGVDPLKFAERFVEEALHDMDLLNIRRPTLMPRATQHISAMQRLIQGLIERGHAYVVPSGVYFSVRTFPEYGKLSKKRVDQLMAGARVEPDPHKRDPADFALWKIYDTGPLWDSPWGKGRPGWHIECSAMINEHLGETIDIHGGGADLVFPHHENEIAQSESYTGKPLARAWVHVEMLNLRSEKMAKSLGNVIRIRDAVEMWGPNTLRTYLLSSNYRSPLEFSVDGLVKSHENWRIIESAAYDLVDYPPSGDIESQDARNYFKEFDDAISADLDTPRAISTLVRFSRFIGRLSSERRLGSSSKEVGEYFWTMFDVLGYRLPPGPPPDDVLMLVERRRKLRSEGRFSDADAIRDDLRARGYELVDLPDRTSVRIVERLRTTSVLGSPA</sequence>
<dbReference type="Pfam" id="PF01406">
    <property type="entry name" value="tRNA-synt_1e"/>
    <property type="match status" value="1"/>
</dbReference>
<evidence type="ECO:0000256" key="1">
    <source>
        <dbReference type="ARBA" id="ARBA00022598"/>
    </source>
</evidence>
<dbReference type="HAMAP" id="MF_00041">
    <property type="entry name" value="Cys_tRNA_synth"/>
    <property type="match status" value="1"/>
</dbReference>
<dbReference type="NCBIfam" id="TIGR00435">
    <property type="entry name" value="cysS"/>
    <property type="match status" value="1"/>
</dbReference>
<evidence type="ECO:0000313" key="11">
    <source>
        <dbReference type="EMBL" id="BBE42498.1"/>
    </source>
</evidence>
<dbReference type="InterPro" id="IPR009080">
    <property type="entry name" value="tRNAsynth_Ia_anticodon-bd"/>
</dbReference>
<comment type="cofactor">
    <cofactor evidence="9">
        <name>Zn(2+)</name>
        <dbReference type="ChEBI" id="CHEBI:29105"/>
    </cofactor>
    <text evidence="9">Binds 1 zinc ion per subunit.</text>
</comment>
<feature type="domain" description="tRNA synthetases class I catalytic" evidence="10">
    <location>
        <begin position="14"/>
        <end position="303"/>
    </location>
</feature>
<dbReference type="GO" id="GO:0005524">
    <property type="term" value="F:ATP binding"/>
    <property type="evidence" value="ECO:0007669"/>
    <property type="project" value="UniProtKB-UniRule"/>
</dbReference>
<dbReference type="PRINTS" id="PR00983">
    <property type="entry name" value="TRNASYNTHCYS"/>
</dbReference>
<evidence type="ECO:0000256" key="8">
    <source>
        <dbReference type="ARBA" id="ARBA00047398"/>
    </source>
</evidence>
<evidence type="ECO:0000256" key="7">
    <source>
        <dbReference type="ARBA" id="ARBA00023146"/>
    </source>
</evidence>
<dbReference type="InterPro" id="IPR024909">
    <property type="entry name" value="Cys-tRNA/MSH_ligase"/>
</dbReference>
<evidence type="ECO:0000259" key="10">
    <source>
        <dbReference type="Pfam" id="PF01406"/>
    </source>
</evidence>
<evidence type="ECO:0000256" key="2">
    <source>
        <dbReference type="ARBA" id="ARBA00022723"/>
    </source>
</evidence>
<dbReference type="InterPro" id="IPR032678">
    <property type="entry name" value="tRNA-synt_1_cat_dom"/>
</dbReference>
<dbReference type="GO" id="GO:0004817">
    <property type="term" value="F:cysteine-tRNA ligase activity"/>
    <property type="evidence" value="ECO:0007669"/>
    <property type="project" value="UniProtKB-UniRule"/>
</dbReference>
<feature type="binding site" evidence="9">
    <location>
        <position position="202"/>
    </location>
    <ligand>
        <name>Zn(2+)</name>
        <dbReference type="ChEBI" id="CHEBI:29105"/>
    </ligand>
</feature>
<comment type="similarity">
    <text evidence="9">Belongs to the class-I aminoacyl-tRNA synthetase family.</text>
</comment>
<evidence type="ECO:0000313" key="12">
    <source>
        <dbReference type="Proteomes" id="UP000509448"/>
    </source>
</evidence>
<feature type="binding site" evidence="9">
    <location>
        <position position="262"/>
    </location>
    <ligand>
        <name>ATP</name>
        <dbReference type="ChEBI" id="CHEBI:30616"/>
    </ligand>
</feature>
<dbReference type="GO" id="GO:0006423">
    <property type="term" value="P:cysteinyl-tRNA aminoacylation"/>
    <property type="evidence" value="ECO:0007669"/>
    <property type="project" value="UniProtKB-UniRule"/>
</dbReference>
<dbReference type="CDD" id="cd00672">
    <property type="entry name" value="CysRS_core"/>
    <property type="match status" value="1"/>
</dbReference>
<feature type="short sequence motif" description="'KMSKS' region" evidence="9">
    <location>
        <begin position="259"/>
        <end position="263"/>
    </location>
</feature>
<feature type="binding site" evidence="9">
    <location>
        <position position="231"/>
    </location>
    <ligand>
        <name>Zn(2+)</name>
        <dbReference type="ChEBI" id="CHEBI:29105"/>
    </ligand>
</feature>
<keyword evidence="7 9" id="KW-0030">Aminoacyl-tRNA synthetase</keyword>
<evidence type="ECO:0000256" key="5">
    <source>
        <dbReference type="ARBA" id="ARBA00022840"/>
    </source>
</evidence>
<dbReference type="GO" id="GO:0005737">
    <property type="term" value="C:cytoplasm"/>
    <property type="evidence" value="ECO:0007669"/>
    <property type="project" value="UniProtKB-SubCell"/>
</dbReference>
<keyword evidence="5 9" id="KW-0067">ATP-binding</keyword>
<comment type="catalytic activity">
    <reaction evidence="8 9">
        <text>tRNA(Cys) + L-cysteine + ATP = L-cysteinyl-tRNA(Cys) + AMP + diphosphate</text>
        <dbReference type="Rhea" id="RHEA:17773"/>
        <dbReference type="Rhea" id="RHEA-COMP:9661"/>
        <dbReference type="Rhea" id="RHEA-COMP:9679"/>
        <dbReference type="ChEBI" id="CHEBI:30616"/>
        <dbReference type="ChEBI" id="CHEBI:33019"/>
        <dbReference type="ChEBI" id="CHEBI:35235"/>
        <dbReference type="ChEBI" id="CHEBI:78442"/>
        <dbReference type="ChEBI" id="CHEBI:78517"/>
        <dbReference type="ChEBI" id="CHEBI:456215"/>
        <dbReference type="EC" id="6.1.1.16"/>
    </reaction>
</comment>
<dbReference type="GO" id="GO:0008270">
    <property type="term" value="F:zinc ion binding"/>
    <property type="evidence" value="ECO:0007669"/>
    <property type="project" value="UniProtKB-UniRule"/>
</dbReference>